<proteinExistence type="predicted"/>
<dbReference type="EMBL" id="CALLCH030000007">
    <property type="protein sequence ID" value="CAI4213160.1"/>
    <property type="molecule type" value="Genomic_DNA"/>
</dbReference>
<gene>
    <name evidence="1" type="ORF">PPNO1_LOCUS2911</name>
</gene>
<organism evidence="1 2">
    <name type="scientific">Parascedosporium putredinis</name>
    <dbReference type="NCBI Taxonomy" id="1442378"/>
    <lineage>
        <taxon>Eukaryota</taxon>
        <taxon>Fungi</taxon>
        <taxon>Dikarya</taxon>
        <taxon>Ascomycota</taxon>
        <taxon>Pezizomycotina</taxon>
        <taxon>Sordariomycetes</taxon>
        <taxon>Hypocreomycetidae</taxon>
        <taxon>Microascales</taxon>
        <taxon>Microascaceae</taxon>
        <taxon>Parascedosporium</taxon>
    </lineage>
</organism>
<evidence type="ECO:0000313" key="1">
    <source>
        <dbReference type="EMBL" id="CAI4213160.1"/>
    </source>
</evidence>
<dbReference type="AlphaFoldDB" id="A0A9P1GYG9"/>
<comment type="caution">
    <text evidence="1">The sequence shown here is derived from an EMBL/GenBank/DDBJ whole genome shotgun (WGS) entry which is preliminary data.</text>
</comment>
<evidence type="ECO:0000313" key="2">
    <source>
        <dbReference type="Proteomes" id="UP000838763"/>
    </source>
</evidence>
<dbReference type="Proteomes" id="UP000838763">
    <property type="component" value="Unassembled WGS sequence"/>
</dbReference>
<keyword evidence="2" id="KW-1185">Reference proteome</keyword>
<reference evidence="1" key="1">
    <citation type="submission" date="2022-11" db="EMBL/GenBank/DDBJ databases">
        <authorList>
            <person name="Scott C."/>
            <person name="Bruce N."/>
        </authorList>
    </citation>
    <scope>NUCLEOTIDE SEQUENCE</scope>
</reference>
<sequence length="483" mass="53531">MNYTQIRFAKVPDFEQAYRLLPSFAHDQSLGESVKQVFIDVSLRPFRLRPRYSILSRDVDDAAPAMARETHEVIRNLARGLELGEESTRKMVAALTWWEGWMERGADKITDAERGLLYDAAYTIAALTLSLCPCIETVYIGELNPGLLEEYLLKSNYGLIPRPALQRVTKVEYHPGDWGTAGESTYDTIEFMDLFRYFHRLPRVESIEVAGAAEYQPVRNLFPPATSPGIRRIDFAHVDVSSDTMAAMIRIPVALEELSVSYGGCMYPDCGSPSIDLALIAKALRQHKTTLRVLDLDLGPAIISISSNDPDEGINGLDRHRDAYFRIDEEASSGPLLARDLPDGDGEHPEAAAVGGEGGLKALRDLAALKRLSISFRAFTDDPLDRRSSLGSRFTPLQSVQLVDALPPGLEYLCLYGYVKGKHAAMDEMANDLVREIGLGPAGRLPRLAEVKGIDETVPPAFDIAEPDDDEAWKRPSLHLGWC</sequence>
<accession>A0A9P1GYG9</accession>
<name>A0A9P1GYG9_9PEZI</name>
<protein>
    <submittedName>
        <fullName evidence="1">Uncharacterized protein</fullName>
    </submittedName>
</protein>
<dbReference type="OrthoDB" id="3437411at2759"/>